<dbReference type="OrthoDB" id="9804721at2"/>
<keyword evidence="4" id="KW-1185">Reference proteome</keyword>
<proteinExistence type="inferred from homology"/>
<name>A0A5C8PDX1_9HYPH</name>
<dbReference type="PANTHER" id="PTHR46268">
    <property type="entry name" value="STRESS RESPONSE PROTEIN NHAX"/>
    <property type="match status" value="1"/>
</dbReference>
<dbReference type="EMBL" id="VDUZ01000039">
    <property type="protein sequence ID" value="TXL71814.1"/>
    <property type="molecule type" value="Genomic_DNA"/>
</dbReference>
<reference evidence="3 4" key="1">
    <citation type="submission" date="2019-06" db="EMBL/GenBank/DDBJ databases">
        <title>New taxonomy in bacterial strain CC-CFT640, isolated from vineyard.</title>
        <authorList>
            <person name="Lin S.-Y."/>
            <person name="Tsai C.-F."/>
            <person name="Young C.-C."/>
        </authorList>
    </citation>
    <scope>NUCLEOTIDE SEQUENCE [LARGE SCALE GENOMIC DNA]</scope>
    <source>
        <strain evidence="3 4">CC-CFT640</strain>
    </source>
</reference>
<dbReference type="Gene3D" id="3.40.50.12370">
    <property type="match status" value="1"/>
</dbReference>
<dbReference type="Pfam" id="PF00582">
    <property type="entry name" value="Usp"/>
    <property type="match status" value="1"/>
</dbReference>
<evidence type="ECO:0000256" key="1">
    <source>
        <dbReference type="ARBA" id="ARBA00008791"/>
    </source>
</evidence>
<dbReference type="PANTHER" id="PTHR46268:SF15">
    <property type="entry name" value="UNIVERSAL STRESS PROTEIN HP_0031"/>
    <property type="match status" value="1"/>
</dbReference>
<feature type="domain" description="UspA" evidence="2">
    <location>
        <begin position="204"/>
        <end position="285"/>
    </location>
</feature>
<protein>
    <submittedName>
        <fullName evidence="3">Universal stress protein</fullName>
    </submittedName>
</protein>
<dbReference type="SUPFAM" id="SSF52402">
    <property type="entry name" value="Adenine nucleotide alpha hydrolases-like"/>
    <property type="match status" value="2"/>
</dbReference>
<evidence type="ECO:0000313" key="3">
    <source>
        <dbReference type="EMBL" id="TXL71814.1"/>
    </source>
</evidence>
<sequence length="286" mass="30061">MTYRVVLVPVLGDPADTAALAITGTLVGQMRSHIVGLHVRSPISMAVSGGMFEGAYMSPDILTSLEDARQTVAAAARDSFRRWQEASGIEMAAAPGGSATLSAEWNEVEAAVSTEIGSRGRTTDLVVLARSSREYSAPTDDALHGALFYTGRPVLLVSGAPPADLFGTAVVAWNDSREAAHALAAAWSLLGRAKRIVIFISGEDDALRRSADRLVTHLAWRGYAAATVVSDASQDAGVGLLAVANREGAGLIVMGAYSHSRLRHLVFGGVTSHIFKNTTIPVLMAH</sequence>
<dbReference type="PRINTS" id="PR01438">
    <property type="entry name" value="UNVRSLSTRESS"/>
</dbReference>
<organism evidence="3 4">
    <name type="scientific">Vineibacter terrae</name>
    <dbReference type="NCBI Taxonomy" id="2586908"/>
    <lineage>
        <taxon>Bacteria</taxon>
        <taxon>Pseudomonadati</taxon>
        <taxon>Pseudomonadota</taxon>
        <taxon>Alphaproteobacteria</taxon>
        <taxon>Hyphomicrobiales</taxon>
        <taxon>Vineibacter</taxon>
    </lineage>
</organism>
<dbReference type="InterPro" id="IPR006016">
    <property type="entry name" value="UspA"/>
</dbReference>
<dbReference type="InterPro" id="IPR006015">
    <property type="entry name" value="Universal_stress_UspA"/>
</dbReference>
<gene>
    <name evidence="3" type="ORF">FHP25_28515</name>
</gene>
<accession>A0A5C8PDX1</accession>
<evidence type="ECO:0000259" key="2">
    <source>
        <dbReference type="Pfam" id="PF00582"/>
    </source>
</evidence>
<dbReference type="AlphaFoldDB" id="A0A5C8PDX1"/>
<comment type="caution">
    <text evidence="3">The sequence shown here is derived from an EMBL/GenBank/DDBJ whole genome shotgun (WGS) entry which is preliminary data.</text>
</comment>
<comment type="similarity">
    <text evidence="1">Belongs to the universal stress protein A family.</text>
</comment>
<dbReference type="Proteomes" id="UP000321638">
    <property type="component" value="Unassembled WGS sequence"/>
</dbReference>
<evidence type="ECO:0000313" key="4">
    <source>
        <dbReference type="Proteomes" id="UP000321638"/>
    </source>
</evidence>
<dbReference type="CDD" id="cd00293">
    <property type="entry name" value="USP-like"/>
    <property type="match status" value="1"/>
</dbReference>